<evidence type="ECO:0000313" key="2">
    <source>
        <dbReference type="Proteomes" id="UP000023435"/>
    </source>
</evidence>
<dbReference type="RefSeq" id="WP_036106603.1">
    <property type="nucleotide sequence ID" value="NZ_JAJA02000001.1"/>
</dbReference>
<keyword evidence="2" id="KW-1185">Reference proteome</keyword>
<proteinExistence type="predicted"/>
<protein>
    <submittedName>
        <fullName evidence="1">Uncharacterized protein</fullName>
    </submittedName>
</protein>
<dbReference type="EMBL" id="JAJA02000001">
    <property type="protein sequence ID" value="KWS06479.1"/>
    <property type="molecule type" value="Genomic_DNA"/>
</dbReference>
<organism evidence="1 2">
    <name type="scientific">Lysobacter capsici AZ78</name>
    <dbReference type="NCBI Taxonomy" id="1444315"/>
    <lineage>
        <taxon>Bacteria</taxon>
        <taxon>Pseudomonadati</taxon>
        <taxon>Pseudomonadota</taxon>
        <taxon>Gammaproteobacteria</taxon>
        <taxon>Lysobacterales</taxon>
        <taxon>Lysobacteraceae</taxon>
        <taxon>Lysobacter</taxon>
    </lineage>
</organism>
<reference evidence="1 2" key="1">
    <citation type="journal article" date="2014" name="Genome Announc.">
        <title>Draft Genome Sequence of Lysobacter capsici AZ78, a Bacterium Antagonistic to Plant-Pathogenic Oomycetes.</title>
        <authorList>
            <person name="Puopolo G."/>
            <person name="Sonego P."/>
            <person name="Engelen K."/>
            <person name="Pertot I."/>
        </authorList>
    </citation>
    <scope>NUCLEOTIDE SEQUENCE [LARGE SCALE GENOMIC DNA]</scope>
    <source>
        <strain evidence="1 2">AZ78</strain>
    </source>
</reference>
<accession>A0A108UC59</accession>
<comment type="caution">
    <text evidence="1">The sequence shown here is derived from an EMBL/GenBank/DDBJ whole genome shotgun (WGS) entry which is preliminary data.</text>
</comment>
<dbReference type="OrthoDB" id="6026194at2"/>
<evidence type="ECO:0000313" key="1">
    <source>
        <dbReference type="EMBL" id="KWS06479.1"/>
    </source>
</evidence>
<name>A0A108UC59_9GAMM</name>
<dbReference type="Proteomes" id="UP000023435">
    <property type="component" value="Unassembled WGS sequence"/>
</dbReference>
<dbReference type="AlphaFoldDB" id="A0A108UC59"/>
<sequence>MGATRLDFEKTVLEKPKYIPSTEALRVSSAASGVDFKVAMNELNAPTAQEQAFLDEFAK</sequence>
<gene>
    <name evidence="1" type="ORF">AZ78_4035</name>
</gene>
<dbReference type="GeneID" id="97905167"/>